<feature type="non-terminal residue" evidence="3">
    <location>
        <position position="1"/>
    </location>
</feature>
<gene>
    <name evidence="3" type="ORF">B296_00020488</name>
</gene>
<dbReference type="Gene3D" id="1.10.287.110">
    <property type="entry name" value="DnaJ domain"/>
    <property type="match status" value="1"/>
</dbReference>
<dbReference type="InterPro" id="IPR036869">
    <property type="entry name" value="J_dom_sf"/>
</dbReference>
<dbReference type="InterPro" id="IPR001623">
    <property type="entry name" value="DnaJ_domain"/>
</dbReference>
<comment type="caution">
    <text evidence="3">The sequence shown here is derived from an EMBL/GenBank/DDBJ whole genome shotgun (WGS) entry which is preliminary data.</text>
</comment>
<dbReference type="AlphaFoldDB" id="A0A426ZFW3"/>
<keyword evidence="1" id="KW-1133">Transmembrane helix</keyword>
<sequence>PASDSAERKTCSVMERERWMAMATLVGLICDVYLVTVSADVGTATSYDPPYLRKTFSFFFLVVVVFTVHLTWLGLHWCSDEMPRLHRGSTAGEWAFRGSRQRHVGQRRCLRQKVPAPVPQRPQAAVQGRLHRRRSGGFLQTQPSIPEAVVEGSRPDKNKAPGAEEAFKEVSMAFHCLSDAESWERYDLCGSEESALLAKASSRPGFDDDDDDDDGFTACLRQLHHLRCMGMAFECC</sequence>
<evidence type="ECO:0000313" key="3">
    <source>
        <dbReference type="EMBL" id="RRT62856.1"/>
    </source>
</evidence>
<dbReference type="EMBL" id="AMZH03006823">
    <property type="protein sequence ID" value="RRT62856.1"/>
    <property type="molecule type" value="Genomic_DNA"/>
</dbReference>
<dbReference type="PANTHER" id="PTHR43908">
    <property type="entry name" value="AT29763P-RELATED"/>
    <property type="match status" value="1"/>
</dbReference>
<dbReference type="Proteomes" id="UP000287651">
    <property type="component" value="Unassembled WGS sequence"/>
</dbReference>
<dbReference type="GO" id="GO:0071218">
    <property type="term" value="P:cellular response to misfolded protein"/>
    <property type="evidence" value="ECO:0007669"/>
    <property type="project" value="TreeGrafter"/>
</dbReference>
<evidence type="ECO:0000259" key="2">
    <source>
        <dbReference type="Pfam" id="PF00226"/>
    </source>
</evidence>
<keyword evidence="1" id="KW-0472">Membrane</keyword>
<evidence type="ECO:0000313" key="4">
    <source>
        <dbReference type="Proteomes" id="UP000287651"/>
    </source>
</evidence>
<protein>
    <recommendedName>
        <fullName evidence="2">J domain-containing protein</fullName>
    </recommendedName>
</protein>
<dbReference type="Pfam" id="PF00226">
    <property type="entry name" value="DnaJ"/>
    <property type="match status" value="1"/>
</dbReference>
<dbReference type="GO" id="GO:0005789">
    <property type="term" value="C:endoplasmic reticulum membrane"/>
    <property type="evidence" value="ECO:0007669"/>
    <property type="project" value="TreeGrafter"/>
</dbReference>
<evidence type="ECO:0000256" key="1">
    <source>
        <dbReference type="SAM" id="Phobius"/>
    </source>
</evidence>
<dbReference type="PANTHER" id="PTHR43908:SF3">
    <property type="entry name" value="AT29763P-RELATED"/>
    <property type="match status" value="1"/>
</dbReference>
<dbReference type="InterPro" id="IPR051100">
    <property type="entry name" value="DnaJ_subfamily_B/C"/>
</dbReference>
<organism evidence="3 4">
    <name type="scientific">Ensete ventricosum</name>
    <name type="common">Abyssinian banana</name>
    <name type="synonym">Musa ensete</name>
    <dbReference type="NCBI Taxonomy" id="4639"/>
    <lineage>
        <taxon>Eukaryota</taxon>
        <taxon>Viridiplantae</taxon>
        <taxon>Streptophyta</taxon>
        <taxon>Embryophyta</taxon>
        <taxon>Tracheophyta</taxon>
        <taxon>Spermatophyta</taxon>
        <taxon>Magnoliopsida</taxon>
        <taxon>Liliopsida</taxon>
        <taxon>Zingiberales</taxon>
        <taxon>Musaceae</taxon>
        <taxon>Ensete</taxon>
    </lineage>
</organism>
<dbReference type="GO" id="GO:0030544">
    <property type="term" value="F:Hsp70 protein binding"/>
    <property type="evidence" value="ECO:0007669"/>
    <property type="project" value="TreeGrafter"/>
</dbReference>
<name>A0A426ZFW3_ENSVE</name>
<feature type="transmembrane region" description="Helical" evidence="1">
    <location>
        <begin position="56"/>
        <end position="78"/>
    </location>
</feature>
<feature type="domain" description="J" evidence="2">
    <location>
        <begin position="155"/>
        <end position="187"/>
    </location>
</feature>
<keyword evidence="1" id="KW-0812">Transmembrane</keyword>
<reference evidence="3 4" key="1">
    <citation type="journal article" date="2014" name="Agronomy (Basel)">
        <title>A Draft Genome Sequence for Ensete ventricosum, the Drought-Tolerant Tree Against Hunger.</title>
        <authorList>
            <person name="Harrison J."/>
            <person name="Moore K.A."/>
            <person name="Paszkiewicz K."/>
            <person name="Jones T."/>
            <person name="Grant M."/>
            <person name="Ambacheew D."/>
            <person name="Muzemil S."/>
            <person name="Studholme D.J."/>
        </authorList>
    </citation>
    <scope>NUCLEOTIDE SEQUENCE [LARGE SCALE GENOMIC DNA]</scope>
</reference>
<accession>A0A426ZFW3</accession>
<proteinExistence type="predicted"/>
<dbReference type="SUPFAM" id="SSF46565">
    <property type="entry name" value="Chaperone J-domain"/>
    <property type="match status" value="1"/>
</dbReference>
<feature type="transmembrane region" description="Helical" evidence="1">
    <location>
        <begin position="19"/>
        <end position="36"/>
    </location>
</feature>